<dbReference type="Pfam" id="PF01146">
    <property type="entry name" value="Caveolin"/>
    <property type="match status" value="1"/>
</dbReference>
<evidence type="ECO:0000256" key="2">
    <source>
        <dbReference type="ARBA" id="ARBA00010988"/>
    </source>
</evidence>
<keyword evidence="8" id="KW-1133">Transmembrane helix</keyword>
<name>A0A077YVZ9_TRITR</name>
<dbReference type="GO" id="GO:0070836">
    <property type="term" value="P:caveola assembly"/>
    <property type="evidence" value="ECO:0007669"/>
    <property type="project" value="InterPro"/>
</dbReference>
<organism evidence="9 10">
    <name type="scientific">Trichuris trichiura</name>
    <name type="common">Whipworm</name>
    <name type="synonym">Trichocephalus trichiurus</name>
    <dbReference type="NCBI Taxonomy" id="36087"/>
    <lineage>
        <taxon>Eukaryota</taxon>
        <taxon>Metazoa</taxon>
        <taxon>Ecdysozoa</taxon>
        <taxon>Nematoda</taxon>
        <taxon>Enoplea</taxon>
        <taxon>Dorylaimia</taxon>
        <taxon>Trichinellida</taxon>
        <taxon>Trichuridae</taxon>
        <taxon>Trichuris</taxon>
    </lineage>
</organism>
<evidence type="ECO:0000256" key="1">
    <source>
        <dbReference type="ARBA" id="ARBA00004202"/>
    </source>
</evidence>
<reference evidence="9" key="1">
    <citation type="submission" date="2014-01" db="EMBL/GenBank/DDBJ databases">
        <authorList>
            <person name="Aslett M."/>
        </authorList>
    </citation>
    <scope>NUCLEOTIDE SEQUENCE</scope>
</reference>
<dbReference type="GO" id="GO:0060090">
    <property type="term" value="F:molecular adaptor activity"/>
    <property type="evidence" value="ECO:0007669"/>
    <property type="project" value="TreeGrafter"/>
</dbReference>
<evidence type="ECO:0000256" key="7">
    <source>
        <dbReference type="SAM" id="MobiDB-lite"/>
    </source>
</evidence>
<dbReference type="PANTHER" id="PTHR10844:SF21">
    <property type="entry name" value="CAVEOLIN-1"/>
    <property type="match status" value="1"/>
</dbReference>
<evidence type="ECO:0000256" key="4">
    <source>
        <dbReference type="ARBA" id="ARBA00023034"/>
    </source>
</evidence>
<feature type="transmembrane region" description="Helical" evidence="8">
    <location>
        <begin position="181"/>
        <end position="200"/>
    </location>
</feature>
<dbReference type="OrthoDB" id="5917823at2759"/>
<keyword evidence="4 6" id="KW-0333">Golgi apparatus</keyword>
<comment type="function">
    <text evidence="6">May act as a scaffolding protein within caveolar membranes. Interacts directly with G-protein alpha subunits and can functionally regulate their activity.</text>
</comment>
<evidence type="ECO:0000256" key="5">
    <source>
        <dbReference type="ARBA" id="ARBA00023136"/>
    </source>
</evidence>
<comment type="subcellular location">
    <subcellularLocation>
        <location evidence="1 6">Cell membrane</location>
        <topology evidence="1 6">Peripheral membrane protein</topology>
    </subcellularLocation>
    <subcellularLocation>
        <location evidence="6">Golgi apparatus membrane</location>
        <topology evidence="6">Peripheral membrane protein</topology>
    </subcellularLocation>
    <subcellularLocation>
        <location evidence="6">Membrane</location>
        <location evidence="6">Caveola</location>
        <topology evidence="6">Peripheral membrane protein</topology>
    </subcellularLocation>
</comment>
<accession>A0A077YVZ9</accession>
<dbReference type="InterPro" id="IPR001612">
    <property type="entry name" value="Caveolin"/>
</dbReference>
<gene>
    <name evidence="9" type="ORF">TTRE_0000047601</name>
</gene>
<keyword evidence="5 6" id="KW-0472">Membrane</keyword>
<feature type="region of interest" description="Disordered" evidence="7">
    <location>
        <begin position="1"/>
        <end position="37"/>
    </location>
</feature>
<reference evidence="9" key="2">
    <citation type="submission" date="2014-03" db="EMBL/GenBank/DDBJ databases">
        <title>The whipworm genome and dual-species transcriptomics of an intimate host-pathogen interaction.</title>
        <authorList>
            <person name="Foth B.J."/>
            <person name="Tsai I.J."/>
            <person name="Reid A.J."/>
            <person name="Bancroft A.J."/>
            <person name="Nichol S."/>
            <person name="Tracey A."/>
            <person name="Holroyd N."/>
            <person name="Cotton J.A."/>
            <person name="Stanley E.J."/>
            <person name="Zarowiecki M."/>
            <person name="Liu J.Z."/>
            <person name="Huckvale T."/>
            <person name="Cooper P.J."/>
            <person name="Grencis R.K."/>
            <person name="Berriman M."/>
        </authorList>
    </citation>
    <scope>NUCLEOTIDE SEQUENCE [LARGE SCALE GENOMIC DNA]</scope>
</reference>
<comment type="similarity">
    <text evidence="2 6">Belongs to the caveolin family.</text>
</comment>
<dbReference type="AlphaFoldDB" id="A0A077YVZ9"/>
<feature type="transmembrane region" description="Helical" evidence="8">
    <location>
        <begin position="146"/>
        <end position="169"/>
    </location>
</feature>
<keyword evidence="8" id="KW-0812">Transmembrane</keyword>
<dbReference type="PANTHER" id="PTHR10844">
    <property type="entry name" value="CAVEOLIN"/>
    <property type="match status" value="1"/>
</dbReference>
<dbReference type="STRING" id="36087.A0A077YVZ9"/>
<evidence type="ECO:0000313" key="9">
    <source>
        <dbReference type="EMBL" id="CDW52217.1"/>
    </source>
</evidence>
<dbReference type="GO" id="GO:0005901">
    <property type="term" value="C:caveola"/>
    <property type="evidence" value="ECO:0007669"/>
    <property type="project" value="UniProtKB-SubCell"/>
</dbReference>
<keyword evidence="10" id="KW-1185">Reference proteome</keyword>
<evidence type="ECO:0000256" key="6">
    <source>
        <dbReference type="RuleBase" id="RU000680"/>
    </source>
</evidence>
<keyword evidence="3 6" id="KW-1003">Cell membrane</keyword>
<dbReference type="EMBL" id="HG805817">
    <property type="protein sequence ID" value="CDW52217.1"/>
    <property type="molecule type" value="Genomic_DNA"/>
</dbReference>
<dbReference type="GO" id="GO:0000139">
    <property type="term" value="C:Golgi membrane"/>
    <property type="evidence" value="ECO:0007669"/>
    <property type="project" value="UniProtKB-SubCell"/>
</dbReference>
<sequence>MSTEEKVEMADVPLTTAVDGEKTNEQEAATQETKPKKNIFSNLFAKKQKHDALIDADESAEASKEKAKSPVRNWFACRMKKCHTTEHTDSTMPMTIGVNLLDRDEKLINEHIKLSFEDIMAEPDGYHSWDWVWKSTNKLFVGTRKVFYRLLAFIVAFPCALVWALIFALLTCLNVWLLTPLARALAIPAVCIAKVWAFLIQSIFDPIFRSCGLLYSNVHVKRYQLEPYDVPGKFGFNETV</sequence>
<dbReference type="Proteomes" id="UP000030665">
    <property type="component" value="Unassembled WGS sequence"/>
</dbReference>
<evidence type="ECO:0000256" key="3">
    <source>
        <dbReference type="ARBA" id="ARBA00022475"/>
    </source>
</evidence>
<protein>
    <recommendedName>
        <fullName evidence="6">Caveolin</fullName>
    </recommendedName>
</protein>
<evidence type="ECO:0000256" key="8">
    <source>
        <dbReference type="SAM" id="Phobius"/>
    </source>
</evidence>
<proteinExistence type="inferred from homology"/>
<evidence type="ECO:0000313" key="10">
    <source>
        <dbReference type="Proteomes" id="UP000030665"/>
    </source>
</evidence>